<dbReference type="PANTHER" id="PTHR31780:SF15">
    <property type="entry name" value="STRESS RESPONSE NST1-LIKE PROTEIN"/>
    <property type="match status" value="1"/>
</dbReference>
<dbReference type="OrthoDB" id="629492at2759"/>
<sequence length="934" mass="103466">MCMFCVIQKWSRRVATMLPWLVIPLIGLWALSQLLPPAFRFEITSPRLACVFVLLVTLFWYEVLMPQLSAWRVRRNARLRERKRFEALELQKLKKTATRKCRNCLTPYRDQNPGGGKFMCSYCGHISKRPVLDLPVPPGMGTNSGIFKDLFGKGGKILNGKAWSDNVSVCNQEWLENGSWVVNGSFSGKTAYLMRTSGVGFFGSEPCLGEKSYSGAYFFACKLLTSFFMSIRWLWRKLFRISSSKEDSLSADHRGMSKKGENGSSGHETRSEKARRKAEEKRQARLEKELLEEEERKQREEVARLVEERRRLRDEKREAENRAKGTSSLKEKDSKKEAEKKRQERRKEKDKGSSKSNSDVEELEKKVGKETDRKRETDRKSETDRRESPKTVLDSAKGLNAEAGHGAKSNYTNNFNRGQVGARYFDRMKGTFLSSSKAFTGSGFFGKVAPTPVPALKEIKGSSSVECSLVSNTRHDLHTSEHVPGKTSMNGDDKGNVRLVTSDTQSKTAPKSWQQLFTVSPAAPAPAHPNVISRPSVKPQAEVQISLPPCSVSSVSSAPLYDNPINLPSPFILPPFSSMPVANSCSLPAVKDPIFPGVAEMPHDMLPEEPELFEDPCYEPDPVSLLGPVSESLDNFQLDRGTSYKSDEMRKSCPLVSVSTPSEVSRPLPIESPMSRLRVADERQNNTSHFSNNHEGADMSSVPAADVNNISDKGTWHMWNSSPLGPDGLSLVGSAASWIAPLERSRLNSEDMVHHSPQKTMVSLFTKESHVASGTHSPQKALLGDARNSSPFGSCIPTPNDQDPWLQKAFLSPLSNGESHIPISPTGESQKVLYGSASRSAANHAFDPSTASCWSKNEWAMQGSGEGLRNPSVLKPAVHCLIDSAESLSHRPWSPLKTSPPPARLGLPFATPSMLRSAHISGCDSRLTIRSTLW</sequence>
<dbReference type="InterPro" id="IPR051195">
    <property type="entry name" value="Fungal_stress_NST1"/>
</dbReference>
<keyword evidence="2" id="KW-0812">Transmembrane</keyword>
<name>A0A9Q1JPJ8_9CARY</name>
<evidence type="ECO:0000313" key="4">
    <source>
        <dbReference type="Proteomes" id="UP001153076"/>
    </source>
</evidence>
<feature type="transmembrane region" description="Helical" evidence="2">
    <location>
        <begin position="216"/>
        <end position="235"/>
    </location>
</feature>
<evidence type="ECO:0000256" key="2">
    <source>
        <dbReference type="SAM" id="Phobius"/>
    </source>
</evidence>
<reference evidence="3" key="1">
    <citation type="submission" date="2022-04" db="EMBL/GenBank/DDBJ databases">
        <title>Carnegiea gigantea Genome sequencing and assembly v2.</title>
        <authorList>
            <person name="Copetti D."/>
            <person name="Sanderson M.J."/>
            <person name="Burquez A."/>
            <person name="Wojciechowski M.F."/>
        </authorList>
    </citation>
    <scope>NUCLEOTIDE SEQUENCE</scope>
    <source>
        <strain evidence="3">SGP5-SGP5p</strain>
        <tissue evidence="3">Aerial part</tissue>
    </source>
</reference>
<evidence type="ECO:0000313" key="3">
    <source>
        <dbReference type="EMBL" id="KAJ8428646.1"/>
    </source>
</evidence>
<comment type="caution">
    <text evidence="3">The sequence shown here is derived from an EMBL/GenBank/DDBJ whole genome shotgun (WGS) entry which is preliminary data.</text>
</comment>
<feature type="region of interest" description="Disordered" evidence="1">
    <location>
        <begin position="249"/>
        <end position="282"/>
    </location>
</feature>
<dbReference type="AlphaFoldDB" id="A0A9Q1JPJ8"/>
<feature type="compositionally biased region" description="Basic and acidic residues" evidence="1">
    <location>
        <begin position="313"/>
        <end position="353"/>
    </location>
</feature>
<keyword evidence="2" id="KW-0472">Membrane</keyword>
<dbReference type="Proteomes" id="UP001153076">
    <property type="component" value="Unassembled WGS sequence"/>
</dbReference>
<keyword evidence="2" id="KW-1133">Transmembrane helix</keyword>
<dbReference type="EMBL" id="JAKOGI010000986">
    <property type="protein sequence ID" value="KAJ8428646.1"/>
    <property type="molecule type" value="Genomic_DNA"/>
</dbReference>
<organism evidence="3 4">
    <name type="scientific">Carnegiea gigantea</name>
    <dbReference type="NCBI Taxonomy" id="171969"/>
    <lineage>
        <taxon>Eukaryota</taxon>
        <taxon>Viridiplantae</taxon>
        <taxon>Streptophyta</taxon>
        <taxon>Embryophyta</taxon>
        <taxon>Tracheophyta</taxon>
        <taxon>Spermatophyta</taxon>
        <taxon>Magnoliopsida</taxon>
        <taxon>eudicotyledons</taxon>
        <taxon>Gunneridae</taxon>
        <taxon>Pentapetalae</taxon>
        <taxon>Caryophyllales</taxon>
        <taxon>Cactineae</taxon>
        <taxon>Cactaceae</taxon>
        <taxon>Cactoideae</taxon>
        <taxon>Echinocereeae</taxon>
        <taxon>Carnegiea</taxon>
    </lineage>
</organism>
<keyword evidence="4" id="KW-1185">Reference proteome</keyword>
<feature type="region of interest" description="Disordered" evidence="1">
    <location>
        <begin position="313"/>
        <end position="416"/>
    </location>
</feature>
<gene>
    <name evidence="3" type="ORF">Cgig2_017145</name>
</gene>
<evidence type="ECO:0000256" key="1">
    <source>
        <dbReference type="SAM" id="MobiDB-lite"/>
    </source>
</evidence>
<accession>A0A9Q1JPJ8</accession>
<dbReference type="PANTHER" id="PTHR31780">
    <property type="entry name" value="STRESS RESPONSE PROTEIN NST1-RELATED"/>
    <property type="match status" value="1"/>
</dbReference>
<feature type="transmembrane region" description="Helical" evidence="2">
    <location>
        <begin position="12"/>
        <end position="31"/>
    </location>
</feature>
<feature type="compositionally biased region" description="Basic and acidic residues" evidence="1">
    <location>
        <begin position="363"/>
        <end position="389"/>
    </location>
</feature>
<protein>
    <submittedName>
        <fullName evidence="3">Uncharacterized protein</fullName>
    </submittedName>
</protein>
<feature type="transmembrane region" description="Helical" evidence="2">
    <location>
        <begin position="51"/>
        <end position="73"/>
    </location>
</feature>
<proteinExistence type="predicted"/>
<feature type="region of interest" description="Disordered" evidence="1">
    <location>
        <begin position="686"/>
        <end position="707"/>
    </location>
</feature>